<evidence type="ECO:0000259" key="6">
    <source>
        <dbReference type="PROSITE" id="PS50262"/>
    </source>
</evidence>
<feature type="domain" description="G-protein coupled receptors family 1 profile" evidence="6">
    <location>
        <begin position="1"/>
        <end position="90"/>
    </location>
</feature>
<evidence type="ECO:0000256" key="1">
    <source>
        <dbReference type="ARBA" id="ARBA00004370"/>
    </source>
</evidence>
<protein>
    <recommendedName>
        <fullName evidence="6">G-protein coupled receptors family 1 profile domain-containing protein</fullName>
    </recommendedName>
</protein>
<dbReference type="SUPFAM" id="SSF81321">
    <property type="entry name" value="Family A G protein-coupled receptor-like"/>
    <property type="match status" value="1"/>
</dbReference>
<feature type="transmembrane region" description="Helical" evidence="5">
    <location>
        <begin position="23"/>
        <end position="41"/>
    </location>
</feature>
<gene>
    <name evidence="7" type="ORF">DPMN_123610</name>
</gene>
<reference evidence="7" key="2">
    <citation type="submission" date="2020-11" db="EMBL/GenBank/DDBJ databases">
        <authorList>
            <person name="McCartney M.A."/>
            <person name="Auch B."/>
            <person name="Kono T."/>
            <person name="Mallez S."/>
            <person name="Becker A."/>
            <person name="Gohl D.M."/>
            <person name="Silverstein K.A.T."/>
            <person name="Koren S."/>
            <person name="Bechman K.B."/>
            <person name="Herman A."/>
            <person name="Abrahante J.E."/>
            <person name="Garbe J."/>
        </authorList>
    </citation>
    <scope>NUCLEOTIDE SEQUENCE</scope>
    <source>
        <strain evidence="7">Duluth1</strain>
        <tissue evidence="7">Whole animal</tissue>
    </source>
</reference>
<dbReference type="Proteomes" id="UP000828390">
    <property type="component" value="Unassembled WGS sequence"/>
</dbReference>
<keyword evidence="8" id="KW-1185">Reference proteome</keyword>
<dbReference type="GO" id="GO:0016020">
    <property type="term" value="C:membrane"/>
    <property type="evidence" value="ECO:0007669"/>
    <property type="project" value="UniProtKB-SubCell"/>
</dbReference>
<dbReference type="PROSITE" id="PS50262">
    <property type="entry name" value="G_PROTEIN_RECEP_F1_2"/>
    <property type="match status" value="1"/>
</dbReference>
<dbReference type="Gene3D" id="1.20.1070.10">
    <property type="entry name" value="Rhodopsin 7-helix transmembrane proteins"/>
    <property type="match status" value="1"/>
</dbReference>
<accession>A0A9D4JVI2</accession>
<dbReference type="EMBL" id="JAIWYP010000005">
    <property type="protein sequence ID" value="KAH3821842.1"/>
    <property type="molecule type" value="Genomic_DNA"/>
</dbReference>
<evidence type="ECO:0000256" key="3">
    <source>
        <dbReference type="ARBA" id="ARBA00022989"/>
    </source>
</evidence>
<keyword evidence="4 5" id="KW-0472">Membrane</keyword>
<comment type="caution">
    <text evidence="7">The sequence shown here is derived from an EMBL/GenBank/DDBJ whole genome shotgun (WGS) entry which is preliminary data.</text>
</comment>
<sequence>MAVDRYMAIAKPFYYKRPVTVRTWKVVCVIASLSIAVYCTFPVMGLGDARVTILGESMKCIWLNYVEHPPRRVFGMIYPLTGLLCNNFPV</sequence>
<evidence type="ECO:0000313" key="7">
    <source>
        <dbReference type="EMBL" id="KAH3821842.1"/>
    </source>
</evidence>
<dbReference type="AlphaFoldDB" id="A0A9D4JVI2"/>
<evidence type="ECO:0000256" key="5">
    <source>
        <dbReference type="SAM" id="Phobius"/>
    </source>
</evidence>
<reference evidence="7" key="1">
    <citation type="journal article" date="2019" name="bioRxiv">
        <title>The Genome of the Zebra Mussel, Dreissena polymorpha: A Resource for Invasive Species Research.</title>
        <authorList>
            <person name="McCartney M.A."/>
            <person name="Auch B."/>
            <person name="Kono T."/>
            <person name="Mallez S."/>
            <person name="Zhang Y."/>
            <person name="Obille A."/>
            <person name="Becker A."/>
            <person name="Abrahante J.E."/>
            <person name="Garbe J."/>
            <person name="Badalamenti J.P."/>
            <person name="Herman A."/>
            <person name="Mangelson H."/>
            <person name="Liachko I."/>
            <person name="Sullivan S."/>
            <person name="Sone E.D."/>
            <person name="Koren S."/>
            <person name="Silverstein K.A.T."/>
            <person name="Beckman K.B."/>
            <person name="Gohl D.M."/>
        </authorList>
    </citation>
    <scope>NUCLEOTIDE SEQUENCE</scope>
    <source>
        <strain evidence="7">Duluth1</strain>
        <tissue evidence="7">Whole animal</tissue>
    </source>
</reference>
<dbReference type="InterPro" id="IPR017452">
    <property type="entry name" value="GPCR_Rhodpsn_7TM"/>
</dbReference>
<evidence type="ECO:0000256" key="4">
    <source>
        <dbReference type="ARBA" id="ARBA00023136"/>
    </source>
</evidence>
<name>A0A9D4JVI2_DREPO</name>
<proteinExistence type="predicted"/>
<comment type="subcellular location">
    <subcellularLocation>
        <location evidence="1">Membrane</location>
    </subcellularLocation>
</comment>
<evidence type="ECO:0000256" key="2">
    <source>
        <dbReference type="ARBA" id="ARBA00022692"/>
    </source>
</evidence>
<keyword evidence="3 5" id="KW-1133">Transmembrane helix</keyword>
<keyword evidence="2 5" id="KW-0812">Transmembrane</keyword>
<organism evidence="7 8">
    <name type="scientific">Dreissena polymorpha</name>
    <name type="common">Zebra mussel</name>
    <name type="synonym">Mytilus polymorpha</name>
    <dbReference type="NCBI Taxonomy" id="45954"/>
    <lineage>
        <taxon>Eukaryota</taxon>
        <taxon>Metazoa</taxon>
        <taxon>Spiralia</taxon>
        <taxon>Lophotrochozoa</taxon>
        <taxon>Mollusca</taxon>
        <taxon>Bivalvia</taxon>
        <taxon>Autobranchia</taxon>
        <taxon>Heteroconchia</taxon>
        <taxon>Euheterodonta</taxon>
        <taxon>Imparidentia</taxon>
        <taxon>Neoheterodontei</taxon>
        <taxon>Myida</taxon>
        <taxon>Dreissenoidea</taxon>
        <taxon>Dreissenidae</taxon>
        <taxon>Dreissena</taxon>
    </lineage>
</organism>
<evidence type="ECO:0000313" key="8">
    <source>
        <dbReference type="Proteomes" id="UP000828390"/>
    </source>
</evidence>